<protein>
    <recommendedName>
        <fullName evidence="15">ERCC4 domain-containing protein</fullName>
    </recommendedName>
</protein>
<keyword evidence="12" id="KW-0539">Nucleus</keyword>
<evidence type="ECO:0000313" key="16">
    <source>
        <dbReference type="EMBL" id="KAI1878908.1"/>
    </source>
</evidence>
<comment type="similarity">
    <text evidence="3">Belongs to the EME1/MMS4 family.</text>
</comment>
<dbReference type="InterPro" id="IPR033310">
    <property type="entry name" value="Mms4/EME1/EME2"/>
</dbReference>
<organism evidence="16 17">
    <name type="scientific">Neoarthrinium moseri</name>
    <dbReference type="NCBI Taxonomy" id="1658444"/>
    <lineage>
        <taxon>Eukaryota</taxon>
        <taxon>Fungi</taxon>
        <taxon>Dikarya</taxon>
        <taxon>Ascomycota</taxon>
        <taxon>Pezizomycotina</taxon>
        <taxon>Sordariomycetes</taxon>
        <taxon>Xylariomycetidae</taxon>
        <taxon>Amphisphaeriales</taxon>
        <taxon>Apiosporaceae</taxon>
        <taxon>Neoarthrinium</taxon>
    </lineage>
</organism>
<proteinExistence type="inferred from homology"/>
<dbReference type="GO" id="GO:0008821">
    <property type="term" value="F:crossover junction DNA endonuclease activity"/>
    <property type="evidence" value="ECO:0007669"/>
    <property type="project" value="TreeGrafter"/>
</dbReference>
<dbReference type="GO" id="GO:0031573">
    <property type="term" value="P:mitotic intra-S DNA damage checkpoint signaling"/>
    <property type="evidence" value="ECO:0007669"/>
    <property type="project" value="TreeGrafter"/>
</dbReference>
<evidence type="ECO:0000256" key="14">
    <source>
        <dbReference type="SAM" id="MobiDB-lite"/>
    </source>
</evidence>
<dbReference type="Pfam" id="PF02732">
    <property type="entry name" value="ERCC4"/>
    <property type="match status" value="1"/>
</dbReference>
<dbReference type="GO" id="GO:0005634">
    <property type="term" value="C:nucleus"/>
    <property type="evidence" value="ECO:0007669"/>
    <property type="project" value="UniProtKB-SubCell"/>
</dbReference>
<evidence type="ECO:0000256" key="10">
    <source>
        <dbReference type="ARBA" id="ARBA00023172"/>
    </source>
</evidence>
<dbReference type="PANTHER" id="PTHR21077">
    <property type="entry name" value="EME1 PROTEIN"/>
    <property type="match status" value="1"/>
</dbReference>
<keyword evidence="10" id="KW-0233">DNA recombination</keyword>
<evidence type="ECO:0000256" key="9">
    <source>
        <dbReference type="ARBA" id="ARBA00022842"/>
    </source>
</evidence>
<dbReference type="InterPro" id="IPR006166">
    <property type="entry name" value="ERCC4_domain"/>
</dbReference>
<dbReference type="CDD" id="cd20085">
    <property type="entry name" value="XPF_nuclease_Mms4"/>
    <property type="match status" value="1"/>
</dbReference>
<feature type="compositionally biased region" description="Polar residues" evidence="14">
    <location>
        <begin position="227"/>
        <end position="243"/>
    </location>
</feature>
<dbReference type="GO" id="GO:0003677">
    <property type="term" value="F:DNA binding"/>
    <property type="evidence" value="ECO:0007669"/>
    <property type="project" value="InterPro"/>
</dbReference>
<evidence type="ECO:0000256" key="1">
    <source>
        <dbReference type="ARBA" id="ARBA00001946"/>
    </source>
</evidence>
<dbReference type="AlphaFoldDB" id="A0A9Q0ASI4"/>
<evidence type="ECO:0000256" key="3">
    <source>
        <dbReference type="ARBA" id="ARBA00005313"/>
    </source>
</evidence>
<keyword evidence="5" id="KW-0479">Metal-binding</keyword>
<dbReference type="FunFam" id="1.10.150.670:FF:000004">
    <property type="entry name" value="Crossover junction endonuclease EME1"/>
    <property type="match status" value="1"/>
</dbReference>
<feature type="compositionally biased region" description="Polar residues" evidence="14">
    <location>
        <begin position="131"/>
        <end position="143"/>
    </location>
</feature>
<keyword evidence="4" id="KW-0540">Nuclease</keyword>
<keyword evidence="17" id="KW-1185">Reference proteome</keyword>
<dbReference type="InterPro" id="IPR047521">
    <property type="entry name" value="XPF_nuclease_EME1_ascomycetes"/>
</dbReference>
<dbReference type="Proteomes" id="UP000829685">
    <property type="component" value="Unassembled WGS sequence"/>
</dbReference>
<accession>A0A9Q0ASI4</accession>
<feature type="region of interest" description="Disordered" evidence="14">
    <location>
        <begin position="99"/>
        <end position="362"/>
    </location>
</feature>
<keyword evidence="11" id="KW-0234">DNA repair</keyword>
<feature type="compositionally biased region" description="Basic and acidic residues" evidence="14">
    <location>
        <begin position="330"/>
        <end position="362"/>
    </location>
</feature>
<feature type="compositionally biased region" description="Basic and acidic residues" evidence="14">
    <location>
        <begin position="195"/>
        <end position="210"/>
    </location>
</feature>
<dbReference type="GO" id="GO:0031297">
    <property type="term" value="P:replication fork processing"/>
    <property type="evidence" value="ECO:0007669"/>
    <property type="project" value="TreeGrafter"/>
</dbReference>
<evidence type="ECO:0000256" key="2">
    <source>
        <dbReference type="ARBA" id="ARBA00004123"/>
    </source>
</evidence>
<keyword evidence="7" id="KW-0227">DNA damage</keyword>
<feature type="domain" description="ERCC4" evidence="15">
    <location>
        <begin position="389"/>
        <end position="650"/>
    </location>
</feature>
<dbReference type="SMART" id="SM00891">
    <property type="entry name" value="ERCC4"/>
    <property type="match status" value="1"/>
</dbReference>
<comment type="caution">
    <text evidence="16">The sequence shown here is derived from an EMBL/GenBank/DDBJ whole genome shotgun (WGS) entry which is preliminary data.</text>
</comment>
<dbReference type="GO" id="GO:0048476">
    <property type="term" value="C:Holliday junction resolvase complex"/>
    <property type="evidence" value="ECO:0007669"/>
    <property type="project" value="InterPro"/>
</dbReference>
<name>A0A9Q0ASI4_9PEZI</name>
<reference evidence="16" key="1">
    <citation type="submission" date="2021-03" db="EMBL/GenBank/DDBJ databases">
        <title>Revisited historic fungal species revealed as producer of novel bioactive compounds through whole genome sequencing and comparative genomics.</title>
        <authorList>
            <person name="Vignolle G.A."/>
            <person name="Hochenegger N."/>
            <person name="Mach R.L."/>
            <person name="Mach-Aigner A.R."/>
            <person name="Javad Rahimi M."/>
            <person name="Salim K.A."/>
            <person name="Chan C.M."/>
            <person name="Lim L.B.L."/>
            <person name="Cai F."/>
            <person name="Druzhinina I.S."/>
            <person name="U'Ren J.M."/>
            <person name="Derntl C."/>
        </authorList>
    </citation>
    <scope>NUCLEOTIDE SEQUENCE</scope>
    <source>
        <strain evidence="16">TUCIM 5799</strain>
    </source>
</reference>
<feature type="region of interest" description="Disordered" evidence="14">
    <location>
        <begin position="59"/>
        <end position="86"/>
    </location>
</feature>
<evidence type="ECO:0000256" key="8">
    <source>
        <dbReference type="ARBA" id="ARBA00022801"/>
    </source>
</evidence>
<dbReference type="Gene3D" id="1.10.150.670">
    <property type="entry name" value="Crossover junction endonuclease EME1, DNA-binding domain"/>
    <property type="match status" value="1"/>
</dbReference>
<evidence type="ECO:0000256" key="12">
    <source>
        <dbReference type="ARBA" id="ARBA00023242"/>
    </source>
</evidence>
<dbReference type="Gene3D" id="3.40.50.10130">
    <property type="match status" value="1"/>
</dbReference>
<comment type="cofactor">
    <cofactor evidence="1">
        <name>Mg(2+)</name>
        <dbReference type="ChEBI" id="CHEBI:18420"/>
    </cofactor>
</comment>
<comment type="subcellular location">
    <subcellularLocation>
        <location evidence="2">Nucleus</location>
    </subcellularLocation>
</comment>
<keyword evidence="8" id="KW-0378">Hydrolase</keyword>
<gene>
    <name evidence="16" type="ORF">JX265_003085</name>
</gene>
<keyword evidence="9" id="KW-0460">Magnesium</keyword>
<dbReference type="PANTHER" id="PTHR21077:SF5">
    <property type="entry name" value="CROSSOVER JUNCTION ENDONUCLEASE MMS4"/>
    <property type="match status" value="1"/>
</dbReference>
<evidence type="ECO:0000256" key="6">
    <source>
        <dbReference type="ARBA" id="ARBA00022759"/>
    </source>
</evidence>
<evidence type="ECO:0000259" key="15">
    <source>
        <dbReference type="SMART" id="SM00891"/>
    </source>
</evidence>
<evidence type="ECO:0000256" key="13">
    <source>
        <dbReference type="ARBA" id="ARBA00023254"/>
    </source>
</evidence>
<sequence length="697" mass="77707">MAPEVISLLSSPSGPPQTVLGHFKPTQAAAEKPQAPSRALDFDDDEFLDIENIVSSGMSQIVPTSAQPIGLPKQRGSDTARRENEGDFLFLSDEFDTTGDLSFNAPKRTQKSPVYSKNKGQIGRSLARAVSGSSGPKPSTTLQPAGLKRWNSIADPIEYSSSPMGLPKEKDPFASSSPKSPVKRQPQHNRPPGQKPDDPEKPTRKPRDVFDLTSEPESSPPPLLAKTSRNTASWDPISSSMPEASTARDNPFASSPPQPQKRKAHVVELDNDSDVSQNPSDDEFPELSAMDIRKIKADLQARLSDRSPRHLKRSKTEPAKSNAKRQPLKTTEEKELEKKQKADARDAEKERKRLEKEREKQERVIQKEKEKALAEVNKVRTDKKVSTIEMIVDLPVSLKPGTGVQVRTLLEDLKVQHATWNSPLDNVVKWRRKVDKRFNEDLDYWEPIPARLESEKHVLVAIEAAEFVKLATGSEGIDIEAHVLKMKVAFPSNTLIYLIEGLDVWFRKNRTARNRQFQSAARNDAAQSTEQPRRRAAAHEIIDDDTVEDAIMSLQVDHGVLIHKTNAPVETAQWITTFTQHISTIPYRKARDDISASAGFCMDTGQVRTGDTVRETYIRMLQEVARVTAPMAYGIAVQYPTVSELLSGFEQNGPLALENCRKTANADGRLTDQRVGQAVSKRLYKIFTEQDPTSTDI</sequence>
<evidence type="ECO:0000256" key="11">
    <source>
        <dbReference type="ARBA" id="ARBA00023204"/>
    </source>
</evidence>
<evidence type="ECO:0000256" key="7">
    <source>
        <dbReference type="ARBA" id="ARBA00022763"/>
    </source>
</evidence>
<dbReference type="GO" id="GO:0006302">
    <property type="term" value="P:double-strand break repair"/>
    <property type="evidence" value="ECO:0007669"/>
    <property type="project" value="TreeGrafter"/>
</dbReference>
<feature type="compositionally biased region" description="Basic and acidic residues" evidence="14">
    <location>
        <begin position="291"/>
        <end position="318"/>
    </location>
</feature>
<evidence type="ECO:0000256" key="5">
    <source>
        <dbReference type="ARBA" id="ARBA00022723"/>
    </source>
</evidence>
<evidence type="ECO:0000256" key="4">
    <source>
        <dbReference type="ARBA" id="ARBA00022722"/>
    </source>
</evidence>
<dbReference type="InterPro" id="IPR042530">
    <property type="entry name" value="EME1/EME2_C"/>
</dbReference>
<dbReference type="GO" id="GO:0046872">
    <property type="term" value="F:metal ion binding"/>
    <property type="evidence" value="ECO:0007669"/>
    <property type="project" value="UniProtKB-KW"/>
</dbReference>
<dbReference type="EMBL" id="JAFIMR010000005">
    <property type="protein sequence ID" value="KAI1878908.1"/>
    <property type="molecule type" value="Genomic_DNA"/>
</dbReference>
<evidence type="ECO:0000313" key="17">
    <source>
        <dbReference type="Proteomes" id="UP000829685"/>
    </source>
</evidence>
<keyword evidence="13" id="KW-0469">Meiosis</keyword>
<keyword evidence="6" id="KW-0255">Endonuclease</keyword>
<feature type="compositionally biased region" description="Basic and acidic residues" evidence="14">
    <location>
        <begin position="75"/>
        <end position="85"/>
    </location>
</feature>
<dbReference type="GO" id="GO:0000712">
    <property type="term" value="P:resolution of meiotic recombination intermediates"/>
    <property type="evidence" value="ECO:0007669"/>
    <property type="project" value="TreeGrafter"/>
</dbReference>
<feature type="region of interest" description="Disordered" evidence="14">
    <location>
        <begin position="1"/>
        <end position="38"/>
    </location>
</feature>